<dbReference type="PANTHER" id="PTHR43124:SF3">
    <property type="entry name" value="CHLORAMPHENICOL EFFLUX PUMP RV0191"/>
    <property type="match status" value="1"/>
</dbReference>
<feature type="transmembrane region" description="Helical" evidence="6">
    <location>
        <begin position="71"/>
        <end position="89"/>
    </location>
</feature>
<dbReference type="STRING" id="1461694.ATO9_02025"/>
<feature type="transmembrane region" description="Helical" evidence="6">
    <location>
        <begin position="369"/>
        <end position="387"/>
    </location>
</feature>
<feature type="transmembrane region" description="Helical" evidence="6">
    <location>
        <begin position="44"/>
        <end position="62"/>
    </location>
</feature>
<dbReference type="EMBL" id="AQQX01000001">
    <property type="protein sequence ID" value="KGM50296.1"/>
    <property type="molecule type" value="Genomic_DNA"/>
</dbReference>
<dbReference type="PROSITE" id="PS50850">
    <property type="entry name" value="MFS"/>
    <property type="match status" value="1"/>
</dbReference>
<keyword evidence="9" id="KW-1185">Reference proteome</keyword>
<keyword evidence="4 6" id="KW-1133">Transmembrane helix</keyword>
<sequence>MRFDFVLLILAYVLSQFFRSFLPVLTNVLDRDIGADPADLSLAAGMWFLIFAAMQIPVGWALDRIGPRRTAGWLLLLGGGGGSALFALATAPWHIVVAMGLIGVGCSPVLMASYYILARVFPAAKFATFAALILAVGQSGNLAGSLPMALAVEAIGWRGSMIVMGVFCVAIALGLFRWVIDPPPVEGGPSGSLLDVLKIKAVWPIYLMMLVAYAPSGGLRGLWSGPYFAEVFAADARLIGIVTLLMGSAMIAGSLVYGPADRLLGTRKWINVVAVGGSALFCLALTLHVPDSFWLAVALFCGVGFILGNYPMIMAHGRAFFPPHLVGRGVTLINLCGIGGAGVAQIITGRIYDDAVIGAAQPSDPFQSIFFYYTITQLIGLSVYLFVRDRTD</sequence>
<dbReference type="InterPro" id="IPR036259">
    <property type="entry name" value="MFS_trans_sf"/>
</dbReference>
<accession>A0A0A0EH60</accession>
<reference evidence="8 9" key="1">
    <citation type="journal article" date="2015" name="Antonie Van Leeuwenhoek">
        <title>Pseudooceanicola atlanticus gen. nov. sp. nov., isolated from surface seawater of the Atlantic Ocean and reclassification of Oceanicola batsensis, Oceanicola marinus, Oceanicola nitratireducens, Oceanicola nanhaiensis, Oceanicola antarcticus and Oceanicola flagellatus, as Pseudooceanicola batsensis comb. nov., Pseudooceanicola marinus comb. nov., Pseudooceanicola nitratireducens comb. nov., Pseudooceanicola nanhaiensis comb. nov., Pseudooceanicola antarcticus comb. nov., and Pseudooceanicola flagellatus comb. nov.</title>
        <authorList>
            <person name="Lai Q."/>
            <person name="Li G."/>
            <person name="Liu X."/>
            <person name="Du Y."/>
            <person name="Sun F."/>
            <person name="Shao Z."/>
        </authorList>
    </citation>
    <scope>NUCLEOTIDE SEQUENCE [LARGE SCALE GENOMIC DNA]</scope>
    <source>
        <strain evidence="8 9">22II-s11g</strain>
    </source>
</reference>
<comment type="caution">
    <text evidence="8">The sequence shown here is derived from an EMBL/GenBank/DDBJ whole genome shotgun (WGS) entry which is preliminary data.</text>
</comment>
<feature type="transmembrane region" description="Helical" evidence="6">
    <location>
        <begin position="129"/>
        <end position="150"/>
    </location>
</feature>
<evidence type="ECO:0000256" key="6">
    <source>
        <dbReference type="SAM" id="Phobius"/>
    </source>
</evidence>
<evidence type="ECO:0000256" key="1">
    <source>
        <dbReference type="ARBA" id="ARBA00004651"/>
    </source>
</evidence>
<dbReference type="InterPro" id="IPR050189">
    <property type="entry name" value="MFS_Efflux_Transporters"/>
</dbReference>
<evidence type="ECO:0000313" key="8">
    <source>
        <dbReference type="EMBL" id="KGM50296.1"/>
    </source>
</evidence>
<feature type="transmembrane region" description="Helical" evidence="6">
    <location>
        <begin position="238"/>
        <end position="257"/>
    </location>
</feature>
<dbReference type="Pfam" id="PF07690">
    <property type="entry name" value="MFS_1"/>
    <property type="match status" value="1"/>
</dbReference>
<dbReference type="GO" id="GO:0022857">
    <property type="term" value="F:transmembrane transporter activity"/>
    <property type="evidence" value="ECO:0007669"/>
    <property type="project" value="InterPro"/>
</dbReference>
<proteinExistence type="predicted"/>
<protein>
    <submittedName>
        <fullName evidence="8">MFS transporter</fullName>
    </submittedName>
</protein>
<keyword evidence="2" id="KW-1003">Cell membrane</keyword>
<feature type="transmembrane region" description="Helical" evidence="6">
    <location>
        <begin position="269"/>
        <end position="287"/>
    </location>
</feature>
<dbReference type="Proteomes" id="UP000030004">
    <property type="component" value="Unassembled WGS sequence"/>
</dbReference>
<dbReference type="RefSeq" id="WP_043744336.1">
    <property type="nucleotide sequence ID" value="NZ_AQQX01000001.1"/>
</dbReference>
<dbReference type="InterPro" id="IPR020846">
    <property type="entry name" value="MFS_dom"/>
</dbReference>
<evidence type="ECO:0000256" key="5">
    <source>
        <dbReference type="ARBA" id="ARBA00023136"/>
    </source>
</evidence>
<name>A0A0A0EH60_9RHOB</name>
<feature type="transmembrane region" description="Helical" evidence="6">
    <location>
        <begin position="201"/>
        <end position="218"/>
    </location>
</feature>
<keyword evidence="5 6" id="KW-0472">Membrane</keyword>
<organism evidence="8 9">
    <name type="scientific">Pseudooceanicola atlanticus</name>
    <dbReference type="NCBI Taxonomy" id="1461694"/>
    <lineage>
        <taxon>Bacteria</taxon>
        <taxon>Pseudomonadati</taxon>
        <taxon>Pseudomonadota</taxon>
        <taxon>Alphaproteobacteria</taxon>
        <taxon>Rhodobacterales</taxon>
        <taxon>Paracoccaceae</taxon>
        <taxon>Pseudooceanicola</taxon>
    </lineage>
</organism>
<dbReference type="PANTHER" id="PTHR43124">
    <property type="entry name" value="PURINE EFFLUX PUMP PBUE"/>
    <property type="match status" value="1"/>
</dbReference>
<feature type="transmembrane region" description="Helical" evidence="6">
    <location>
        <begin position="325"/>
        <end position="349"/>
    </location>
</feature>
<evidence type="ECO:0000259" key="7">
    <source>
        <dbReference type="PROSITE" id="PS50850"/>
    </source>
</evidence>
<evidence type="ECO:0000313" key="9">
    <source>
        <dbReference type="Proteomes" id="UP000030004"/>
    </source>
</evidence>
<dbReference type="GO" id="GO:0005886">
    <property type="term" value="C:plasma membrane"/>
    <property type="evidence" value="ECO:0007669"/>
    <property type="project" value="UniProtKB-SubCell"/>
</dbReference>
<evidence type="ECO:0000256" key="3">
    <source>
        <dbReference type="ARBA" id="ARBA00022692"/>
    </source>
</evidence>
<comment type="subcellular location">
    <subcellularLocation>
        <location evidence="1">Cell membrane</location>
        <topology evidence="1">Multi-pass membrane protein</topology>
    </subcellularLocation>
</comment>
<dbReference type="SUPFAM" id="SSF103473">
    <property type="entry name" value="MFS general substrate transporter"/>
    <property type="match status" value="1"/>
</dbReference>
<feature type="domain" description="Major facilitator superfamily (MFS) profile" evidence="7">
    <location>
        <begin position="4"/>
        <end position="392"/>
    </location>
</feature>
<feature type="transmembrane region" description="Helical" evidence="6">
    <location>
        <begin position="162"/>
        <end position="180"/>
    </location>
</feature>
<dbReference type="Gene3D" id="1.20.1250.20">
    <property type="entry name" value="MFS general substrate transporter like domains"/>
    <property type="match status" value="2"/>
</dbReference>
<feature type="transmembrane region" description="Helical" evidence="6">
    <location>
        <begin position="95"/>
        <end position="117"/>
    </location>
</feature>
<keyword evidence="3 6" id="KW-0812">Transmembrane</keyword>
<dbReference type="eggNOG" id="COG2223">
    <property type="taxonomic scope" value="Bacteria"/>
</dbReference>
<evidence type="ECO:0000256" key="4">
    <source>
        <dbReference type="ARBA" id="ARBA00022989"/>
    </source>
</evidence>
<dbReference type="AlphaFoldDB" id="A0A0A0EH60"/>
<dbReference type="InterPro" id="IPR011701">
    <property type="entry name" value="MFS"/>
</dbReference>
<evidence type="ECO:0000256" key="2">
    <source>
        <dbReference type="ARBA" id="ARBA00022475"/>
    </source>
</evidence>
<feature type="transmembrane region" description="Helical" evidence="6">
    <location>
        <begin position="293"/>
        <end position="313"/>
    </location>
</feature>
<dbReference type="OrthoDB" id="272777at2"/>
<gene>
    <name evidence="8" type="ORF">ATO9_02025</name>
</gene>